<organism evidence="3 4">
    <name type="scientific">Vreelandella subglaciescola</name>
    <dbReference type="NCBI Taxonomy" id="29571"/>
    <lineage>
        <taxon>Bacteria</taxon>
        <taxon>Pseudomonadati</taxon>
        <taxon>Pseudomonadota</taxon>
        <taxon>Gammaproteobacteria</taxon>
        <taxon>Oceanospirillales</taxon>
        <taxon>Halomonadaceae</taxon>
        <taxon>Vreelandella</taxon>
    </lineage>
</organism>
<name>A0A1M7H116_9GAMM</name>
<keyword evidence="4" id="KW-1185">Reference proteome</keyword>
<keyword evidence="1 2" id="KW-0732">Signal</keyword>
<dbReference type="PANTHER" id="PTHR30222:SF2">
    <property type="entry name" value="ABC TRANSPORTER SUBSTRATE-BINDING PROTEIN"/>
    <property type="match status" value="1"/>
</dbReference>
<evidence type="ECO:0000313" key="3">
    <source>
        <dbReference type="EMBL" id="SHM22053.1"/>
    </source>
</evidence>
<evidence type="ECO:0000256" key="1">
    <source>
        <dbReference type="ARBA" id="ARBA00022729"/>
    </source>
</evidence>
<dbReference type="OrthoDB" id="9815444at2"/>
<sequence length="384" mass="42679">MARVDQPEKRAFNGLARVLTLMLMALMSLAQASGAEPTAEPLDILSWGGPYERAQRRALFAPFTEATGIPIQVHRYNGGLSQLREAISRGQVPWDLIDMRRSQAQTGCADGLLQPLSPEILSPSPQGTPAKRDFIDGALNRCSITHSIFATVVAYRRDAFPGQRPTRIADLFDQARFPGPRALQGDPAVNLEWALLSYGVPEQEIYRLLSTRRGLSLALKRLDGLKNLQWWEAGDTPVRLLAENKVVMASGYNGRFFDAIVNRGLPLEIIWDGQVQEHEVWAAPRGARQSESARKFIRFATATQRQTALAQLIPYGPSRRSATLQVSNHPDSGVDMRLHIPTHPLNAERAITKDVNWYARTHARISEYFQEALFGDPPGDNGDP</sequence>
<dbReference type="Pfam" id="PF13416">
    <property type="entry name" value="SBP_bac_8"/>
    <property type="match status" value="1"/>
</dbReference>
<dbReference type="PANTHER" id="PTHR30222">
    <property type="entry name" value="SPERMIDINE/PUTRESCINE-BINDING PERIPLASMIC PROTEIN"/>
    <property type="match status" value="1"/>
</dbReference>
<dbReference type="AlphaFoldDB" id="A0A1M7H116"/>
<feature type="signal peptide" evidence="2">
    <location>
        <begin position="1"/>
        <end position="32"/>
    </location>
</feature>
<dbReference type="SUPFAM" id="SSF53850">
    <property type="entry name" value="Periplasmic binding protein-like II"/>
    <property type="match status" value="1"/>
</dbReference>
<dbReference type="STRING" id="29571.SAMN05878437_1830"/>
<evidence type="ECO:0000313" key="4">
    <source>
        <dbReference type="Proteomes" id="UP000190911"/>
    </source>
</evidence>
<dbReference type="EMBL" id="LT670847">
    <property type="protein sequence ID" value="SHM22053.1"/>
    <property type="molecule type" value="Genomic_DNA"/>
</dbReference>
<feature type="chain" id="PRO_5012500580" evidence="2">
    <location>
        <begin position="33"/>
        <end position="384"/>
    </location>
</feature>
<dbReference type="RefSeq" id="WP_079553068.1">
    <property type="nucleotide sequence ID" value="NZ_LT670847.1"/>
</dbReference>
<dbReference type="Proteomes" id="UP000190911">
    <property type="component" value="Chromosome I"/>
</dbReference>
<protein>
    <submittedName>
        <fullName evidence="3">Putative spermidine/putrescine transport system substrate-binding protein</fullName>
    </submittedName>
</protein>
<dbReference type="InterPro" id="IPR006059">
    <property type="entry name" value="SBP"/>
</dbReference>
<proteinExistence type="predicted"/>
<reference evidence="3 4" key="1">
    <citation type="submission" date="2016-11" db="EMBL/GenBank/DDBJ databases">
        <authorList>
            <person name="Jaros S."/>
            <person name="Januszkiewicz K."/>
            <person name="Wedrychowicz H."/>
        </authorList>
    </citation>
    <scope>NUCLEOTIDE SEQUENCE [LARGE SCALE GENOMIC DNA]</scope>
    <source>
        <strain evidence="3 4">ACAM 12</strain>
    </source>
</reference>
<accession>A0A1M7H116</accession>
<evidence type="ECO:0000256" key="2">
    <source>
        <dbReference type="SAM" id="SignalP"/>
    </source>
</evidence>
<dbReference type="Gene3D" id="3.40.190.10">
    <property type="entry name" value="Periplasmic binding protein-like II"/>
    <property type="match status" value="2"/>
</dbReference>
<dbReference type="InParanoid" id="A0A1M7H116"/>
<gene>
    <name evidence="3" type="ORF">SAMN05878437_1830</name>
</gene>